<feature type="domain" description="Velvet" evidence="6">
    <location>
        <begin position="1"/>
        <end position="326"/>
    </location>
</feature>
<keyword evidence="2" id="KW-0805">Transcription regulation</keyword>
<dbReference type="OrthoDB" id="1746739at2759"/>
<sequence>MLRFGAYWLRAIEPTHLICAAELTSSVSSPTGTPVSRPSSPPHVSKDTIEHFESTQSAPPALFARPGSPGPARQRLLQEPDGDAVMSEQSRSGGSITPQSNPSQEGRPGPGPSSLQHRASWATDAHYARGHLAIGDADLDPQPGGHPRFLWNAARRRARPLKDESRESSEESDGEGQRDSKRLRAGGQRNLYGNLHVSGVRAPAMEGGLGLWFLFTVSQHPSPRRQIASRHSVWHPISLVPAGCEPFTDAPISQDLCVRYEGIYSLIFRCFDVTAADDPSTGFVQPLADCQSHQFRVYSPRNFPGLPKQTELSEHFARQGFKLNTRK</sequence>
<gene>
    <name evidence="7" type="ORF">EHS25_003731</name>
</gene>
<comment type="caution">
    <text evidence="7">The sequence shown here is derived from an EMBL/GenBank/DDBJ whole genome shotgun (WGS) entry which is preliminary data.</text>
</comment>
<protein>
    <recommendedName>
        <fullName evidence="6">Velvet domain-containing protein</fullName>
    </recommendedName>
</protein>
<evidence type="ECO:0000256" key="4">
    <source>
        <dbReference type="ARBA" id="ARBA00023242"/>
    </source>
</evidence>
<evidence type="ECO:0000256" key="5">
    <source>
        <dbReference type="SAM" id="MobiDB-lite"/>
    </source>
</evidence>
<feature type="region of interest" description="Disordered" evidence="5">
    <location>
        <begin position="26"/>
        <end position="118"/>
    </location>
</feature>
<dbReference type="PROSITE" id="PS51821">
    <property type="entry name" value="VELVET"/>
    <property type="match status" value="1"/>
</dbReference>
<dbReference type="Gene3D" id="2.60.40.3960">
    <property type="entry name" value="Velvet domain"/>
    <property type="match status" value="1"/>
</dbReference>
<dbReference type="InterPro" id="IPR021740">
    <property type="entry name" value="Velvet"/>
</dbReference>
<evidence type="ECO:0000256" key="2">
    <source>
        <dbReference type="ARBA" id="ARBA00023015"/>
    </source>
</evidence>
<feature type="compositionally biased region" description="Basic and acidic residues" evidence="5">
    <location>
        <begin position="44"/>
        <end position="53"/>
    </location>
</feature>
<feature type="region of interest" description="Disordered" evidence="5">
    <location>
        <begin position="158"/>
        <end position="187"/>
    </location>
</feature>
<keyword evidence="3" id="KW-0804">Transcription</keyword>
<accession>A0A427Y3A6</accession>
<keyword evidence="4" id="KW-0539">Nucleus</keyword>
<dbReference type="Pfam" id="PF11754">
    <property type="entry name" value="Velvet"/>
    <property type="match status" value="1"/>
</dbReference>
<keyword evidence="8" id="KW-1185">Reference proteome</keyword>
<comment type="subcellular location">
    <subcellularLocation>
        <location evidence="1">Nucleus</location>
    </subcellularLocation>
</comment>
<feature type="compositionally biased region" description="Low complexity" evidence="5">
    <location>
        <begin position="26"/>
        <end position="38"/>
    </location>
</feature>
<dbReference type="PANTHER" id="PTHR33572:SF3">
    <property type="entry name" value="VELVET COMPLEX SUBUNIT B"/>
    <property type="match status" value="1"/>
</dbReference>
<evidence type="ECO:0000256" key="3">
    <source>
        <dbReference type="ARBA" id="ARBA00023163"/>
    </source>
</evidence>
<dbReference type="EMBL" id="RSCD01000019">
    <property type="protein sequence ID" value="RSH85592.1"/>
    <property type="molecule type" value="Genomic_DNA"/>
</dbReference>
<evidence type="ECO:0000313" key="7">
    <source>
        <dbReference type="EMBL" id="RSH85592.1"/>
    </source>
</evidence>
<dbReference type="STRING" id="1890683.A0A427Y3A6"/>
<dbReference type="AlphaFoldDB" id="A0A427Y3A6"/>
<evidence type="ECO:0000256" key="1">
    <source>
        <dbReference type="ARBA" id="ARBA00004123"/>
    </source>
</evidence>
<reference evidence="7 8" key="1">
    <citation type="submission" date="2018-11" db="EMBL/GenBank/DDBJ databases">
        <title>Genome sequence of Saitozyma podzolica DSM 27192.</title>
        <authorList>
            <person name="Aliyu H."/>
            <person name="Gorte O."/>
            <person name="Ochsenreither K."/>
        </authorList>
    </citation>
    <scope>NUCLEOTIDE SEQUENCE [LARGE SCALE GENOMIC DNA]</scope>
    <source>
        <strain evidence="7 8">DSM 27192</strain>
    </source>
</reference>
<evidence type="ECO:0000313" key="8">
    <source>
        <dbReference type="Proteomes" id="UP000279259"/>
    </source>
</evidence>
<dbReference type="InterPro" id="IPR037525">
    <property type="entry name" value="Velvet_dom"/>
</dbReference>
<organism evidence="7 8">
    <name type="scientific">Saitozyma podzolica</name>
    <dbReference type="NCBI Taxonomy" id="1890683"/>
    <lineage>
        <taxon>Eukaryota</taxon>
        <taxon>Fungi</taxon>
        <taxon>Dikarya</taxon>
        <taxon>Basidiomycota</taxon>
        <taxon>Agaricomycotina</taxon>
        <taxon>Tremellomycetes</taxon>
        <taxon>Tremellales</taxon>
        <taxon>Trimorphomycetaceae</taxon>
        <taxon>Saitozyma</taxon>
    </lineage>
</organism>
<proteinExistence type="predicted"/>
<feature type="compositionally biased region" description="Polar residues" evidence="5">
    <location>
        <begin position="87"/>
        <end position="104"/>
    </location>
</feature>
<feature type="compositionally biased region" description="Basic and acidic residues" evidence="5">
    <location>
        <begin position="160"/>
        <end position="182"/>
    </location>
</feature>
<dbReference type="PANTHER" id="PTHR33572">
    <property type="entry name" value="SPORE DEVELOPMENT REGULATOR VOSA"/>
    <property type="match status" value="1"/>
</dbReference>
<dbReference type="Proteomes" id="UP000279259">
    <property type="component" value="Unassembled WGS sequence"/>
</dbReference>
<dbReference type="GO" id="GO:0005634">
    <property type="term" value="C:nucleus"/>
    <property type="evidence" value="ECO:0007669"/>
    <property type="project" value="UniProtKB-SubCell"/>
</dbReference>
<evidence type="ECO:0000259" key="6">
    <source>
        <dbReference type="PROSITE" id="PS51821"/>
    </source>
</evidence>
<dbReference type="InterPro" id="IPR038491">
    <property type="entry name" value="Velvet_dom_sf"/>
</dbReference>
<name>A0A427Y3A6_9TREE</name>